<dbReference type="PANTHER" id="PTHR47514">
    <property type="entry name" value="TRANSKETOLASE N-TERMINAL SECTION-RELATED"/>
    <property type="match status" value="1"/>
</dbReference>
<accession>A0A1G1W5I2</accession>
<evidence type="ECO:0000313" key="5">
    <source>
        <dbReference type="EMBL" id="OGY22925.1"/>
    </source>
</evidence>
<dbReference type="EMBL" id="MHCP01000030">
    <property type="protein sequence ID" value="OGY22925.1"/>
    <property type="molecule type" value="Genomic_DNA"/>
</dbReference>
<keyword evidence="3" id="KW-0786">Thiamine pyrophosphate</keyword>
<evidence type="ECO:0000256" key="2">
    <source>
        <dbReference type="ARBA" id="ARBA00007131"/>
    </source>
</evidence>
<comment type="cofactor">
    <cofactor evidence="1">
        <name>thiamine diphosphate</name>
        <dbReference type="ChEBI" id="CHEBI:58937"/>
    </cofactor>
</comment>
<sequence>MLTEEHLKILEKKACEIREDIIKMLLEAGSGHSAGSLGMADVFTALYFSVLDHNPKNPNFEDRDRLVLSNGHIAPVLYATLAHSGYFPMEELFTLRRIGSRLQGHPHFGSLPGVENTSGSLGQGLSQAIGITLAGRLDNKKYWVYCITSDGEHDEGQTWEAVMFAGKNKLHNLTNIIDRNNIQIDGFTEDVMPLEPLKEKYESFGWHVLEVDGHNIRAIVDACRQAQAILEKPSVIIAHTIPGKGVDFMEADPSWHGKFPSPEQAKKALHELRTLKGKIVSEHE</sequence>
<evidence type="ECO:0000259" key="4">
    <source>
        <dbReference type="Pfam" id="PF00456"/>
    </source>
</evidence>
<dbReference type="STRING" id="1802593.A2172_03250"/>
<dbReference type="InterPro" id="IPR029061">
    <property type="entry name" value="THDP-binding"/>
</dbReference>
<dbReference type="InterPro" id="IPR005474">
    <property type="entry name" value="Transketolase_N"/>
</dbReference>
<dbReference type="Proteomes" id="UP000176631">
    <property type="component" value="Unassembled WGS sequence"/>
</dbReference>
<organism evidence="5 6">
    <name type="scientific">Candidatus Woykebacteria bacterium RBG_13_40_15</name>
    <dbReference type="NCBI Taxonomy" id="1802593"/>
    <lineage>
        <taxon>Bacteria</taxon>
        <taxon>Candidatus Woykeibacteriota</taxon>
    </lineage>
</organism>
<name>A0A1G1W5I2_9BACT</name>
<feature type="domain" description="Transketolase N-terminal" evidence="4">
    <location>
        <begin position="20"/>
        <end position="258"/>
    </location>
</feature>
<evidence type="ECO:0000313" key="6">
    <source>
        <dbReference type="Proteomes" id="UP000176631"/>
    </source>
</evidence>
<dbReference type="SUPFAM" id="SSF52518">
    <property type="entry name" value="Thiamin diphosphate-binding fold (THDP-binding)"/>
    <property type="match status" value="1"/>
</dbReference>
<comment type="similarity">
    <text evidence="2">Belongs to the transketolase family.</text>
</comment>
<gene>
    <name evidence="5" type="ORF">A2172_03250</name>
</gene>
<dbReference type="CDD" id="cd02012">
    <property type="entry name" value="TPP_TK"/>
    <property type="match status" value="1"/>
</dbReference>
<dbReference type="Pfam" id="PF00456">
    <property type="entry name" value="Transketolase_N"/>
    <property type="match status" value="1"/>
</dbReference>
<comment type="caution">
    <text evidence="5">The sequence shown here is derived from an EMBL/GenBank/DDBJ whole genome shotgun (WGS) entry which is preliminary data.</text>
</comment>
<dbReference type="AlphaFoldDB" id="A0A1G1W5I2"/>
<evidence type="ECO:0000256" key="1">
    <source>
        <dbReference type="ARBA" id="ARBA00001964"/>
    </source>
</evidence>
<protein>
    <submittedName>
        <fullName evidence="5">Transketolase</fullName>
    </submittedName>
</protein>
<proteinExistence type="inferred from homology"/>
<reference evidence="5 6" key="1">
    <citation type="journal article" date="2016" name="Nat. Commun.">
        <title>Thousands of microbial genomes shed light on interconnected biogeochemical processes in an aquifer system.</title>
        <authorList>
            <person name="Anantharaman K."/>
            <person name="Brown C.T."/>
            <person name="Hug L.A."/>
            <person name="Sharon I."/>
            <person name="Castelle C.J."/>
            <person name="Probst A.J."/>
            <person name="Thomas B.C."/>
            <person name="Singh A."/>
            <person name="Wilkins M.J."/>
            <person name="Karaoz U."/>
            <person name="Brodie E.L."/>
            <person name="Williams K.H."/>
            <person name="Hubbard S.S."/>
            <person name="Banfield J.F."/>
        </authorList>
    </citation>
    <scope>NUCLEOTIDE SEQUENCE [LARGE SCALE GENOMIC DNA]</scope>
</reference>
<evidence type="ECO:0000256" key="3">
    <source>
        <dbReference type="ARBA" id="ARBA00023052"/>
    </source>
</evidence>
<dbReference type="Gene3D" id="3.40.50.970">
    <property type="match status" value="1"/>
</dbReference>
<dbReference type="PANTHER" id="PTHR47514:SF1">
    <property type="entry name" value="TRANSKETOLASE N-TERMINAL SECTION-RELATED"/>
    <property type="match status" value="1"/>
</dbReference>